<feature type="domain" description="STAS" evidence="3">
    <location>
        <begin position="4"/>
        <end position="117"/>
    </location>
</feature>
<dbReference type="GO" id="GO:0043856">
    <property type="term" value="F:anti-sigma factor antagonist activity"/>
    <property type="evidence" value="ECO:0007669"/>
    <property type="project" value="InterPro"/>
</dbReference>
<dbReference type="RefSeq" id="WP_144587091.1">
    <property type="nucleotide sequence ID" value="NZ_VJWX01000070.1"/>
</dbReference>
<protein>
    <recommendedName>
        <fullName evidence="2">Anti-sigma factor antagonist</fullName>
    </recommendedName>
</protein>
<dbReference type="SUPFAM" id="SSF52091">
    <property type="entry name" value="SpoIIaa-like"/>
    <property type="match status" value="1"/>
</dbReference>
<dbReference type="InterPro" id="IPR002645">
    <property type="entry name" value="STAS_dom"/>
</dbReference>
<dbReference type="PROSITE" id="PS50801">
    <property type="entry name" value="STAS"/>
    <property type="match status" value="1"/>
</dbReference>
<evidence type="ECO:0000313" key="4">
    <source>
        <dbReference type="EMBL" id="TVT54776.1"/>
    </source>
</evidence>
<proteinExistence type="inferred from homology"/>
<dbReference type="CDD" id="cd07043">
    <property type="entry name" value="STAS_anti-anti-sigma_factors"/>
    <property type="match status" value="1"/>
</dbReference>
<dbReference type="Pfam" id="PF01740">
    <property type="entry name" value="STAS"/>
    <property type="match status" value="1"/>
</dbReference>
<dbReference type="PANTHER" id="PTHR33495:SF13">
    <property type="entry name" value="ANTI-SIGMA-F FACTOR ANTAGONIST RSFB"/>
    <property type="match status" value="1"/>
</dbReference>
<dbReference type="NCBIfam" id="TIGR00377">
    <property type="entry name" value="ant_ant_sig"/>
    <property type="match status" value="1"/>
</dbReference>
<evidence type="ECO:0000313" key="5">
    <source>
        <dbReference type="Proteomes" id="UP000320011"/>
    </source>
</evidence>
<dbReference type="PANTHER" id="PTHR33495">
    <property type="entry name" value="ANTI-SIGMA FACTOR ANTAGONIST TM_1081-RELATED-RELATED"/>
    <property type="match status" value="1"/>
</dbReference>
<keyword evidence="5" id="KW-1185">Reference proteome</keyword>
<organism evidence="4 5">
    <name type="scientific">Amycolatopsis rhizosphaerae</name>
    <dbReference type="NCBI Taxonomy" id="2053003"/>
    <lineage>
        <taxon>Bacteria</taxon>
        <taxon>Bacillati</taxon>
        <taxon>Actinomycetota</taxon>
        <taxon>Actinomycetes</taxon>
        <taxon>Pseudonocardiales</taxon>
        <taxon>Pseudonocardiaceae</taxon>
        <taxon>Amycolatopsis</taxon>
    </lineage>
</organism>
<reference evidence="4 5" key="2">
    <citation type="submission" date="2019-08" db="EMBL/GenBank/DDBJ databases">
        <title>Amycolatopsis acidicola sp. nov., isolated from peat swamp forest soil.</title>
        <authorList>
            <person name="Srisuk N."/>
        </authorList>
    </citation>
    <scope>NUCLEOTIDE SEQUENCE [LARGE SCALE GENOMIC DNA]</scope>
    <source>
        <strain evidence="4 5">TBRC 6029</strain>
    </source>
</reference>
<dbReference type="Gene3D" id="3.30.750.24">
    <property type="entry name" value="STAS domain"/>
    <property type="match status" value="1"/>
</dbReference>
<comment type="similarity">
    <text evidence="1 2">Belongs to the anti-sigma-factor antagonist family.</text>
</comment>
<evidence type="ECO:0000256" key="2">
    <source>
        <dbReference type="RuleBase" id="RU003749"/>
    </source>
</evidence>
<dbReference type="OrthoDB" id="4628340at2"/>
<comment type="caution">
    <text evidence="4">The sequence shown here is derived from an EMBL/GenBank/DDBJ whole genome shotgun (WGS) entry which is preliminary data.</text>
</comment>
<dbReference type="Proteomes" id="UP000320011">
    <property type="component" value="Unassembled WGS sequence"/>
</dbReference>
<dbReference type="EMBL" id="VJWX01000070">
    <property type="protein sequence ID" value="TVT54776.1"/>
    <property type="molecule type" value="Genomic_DNA"/>
</dbReference>
<name>A0A558D1A6_9PSEU</name>
<dbReference type="InterPro" id="IPR036513">
    <property type="entry name" value="STAS_dom_sf"/>
</dbReference>
<evidence type="ECO:0000259" key="3">
    <source>
        <dbReference type="PROSITE" id="PS50801"/>
    </source>
</evidence>
<reference evidence="4 5" key="1">
    <citation type="submission" date="2019-07" db="EMBL/GenBank/DDBJ databases">
        <authorList>
            <person name="Duangmal K."/>
            <person name="Teo W.F.A."/>
        </authorList>
    </citation>
    <scope>NUCLEOTIDE SEQUENCE [LARGE SCALE GENOMIC DNA]</scope>
    <source>
        <strain evidence="4 5">TBRC 6029</strain>
    </source>
</reference>
<dbReference type="InterPro" id="IPR003658">
    <property type="entry name" value="Anti-sigma_ant"/>
</dbReference>
<evidence type="ECO:0000256" key="1">
    <source>
        <dbReference type="ARBA" id="ARBA00009013"/>
    </source>
</evidence>
<dbReference type="AlphaFoldDB" id="A0A558D1A6"/>
<gene>
    <name evidence="4" type="ORF">FNH05_10165</name>
</gene>
<accession>A0A558D1A6</accession>
<sequence length="117" mass="12839">MTEAWVETQVLDGRVCIELSGEIDLDNAAAVQEEINAVVGNEVAAVVVDLTRLSYLDSAGLRVLFQLGERMRVLQMELELVVPSRSPVRRVIELSGLSPVARMLFDDPPPPRGWGVP</sequence>